<feature type="active site" evidence="13">
    <location>
        <position position="301"/>
    </location>
</feature>
<sequence>MKKVGLFFGGPSDEHEVSITSAVNVAKNIDTQKYETVLIYWSKDGEFMIVPDMVSIEKGNKIMAEDFKKYFDVALPMTHGKYGEDGVLQAIFESQHLLYSGCHVLSSALCFDKSVFKDFISGHGIAQSKYVAIDYALNNPTGIKEKLDSIRDFSLPVFVKPANSGSSVGIMKLDDFNNLNEAIKEARKHDEKVVIEEGFTNHKEIELAVLGNSELAISEPGEVVIPSGSFYDYNEKYKLGRTETKIPADISADEVEQVKKVAEKVYKLCGCSGFARVDMFVQDSKVYMNEINTLPGFTDISMYPKLMIHTGVSYVDLISKIIELAY</sequence>
<keyword evidence="5 14" id="KW-0547">Nucleotide-binding</keyword>
<dbReference type="Pfam" id="PF01820">
    <property type="entry name" value="Dala_Dala_lig_N"/>
    <property type="match status" value="1"/>
</dbReference>
<evidence type="ECO:0000256" key="13">
    <source>
        <dbReference type="PIRSR" id="PIRSR039102-1"/>
    </source>
</evidence>
<dbReference type="GO" id="GO:0005524">
    <property type="term" value="F:ATP binding"/>
    <property type="evidence" value="ECO:0007669"/>
    <property type="project" value="UniProtKB-UniRule"/>
</dbReference>
<evidence type="ECO:0000256" key="16">
    <source>
        <dbReference type="PROSITE-ProRule" id="PRU00409"/>
    </source>
</evidence>
<dbReference type="EC" id="6.3.2.4" evidence="12"/>
<evidence type="ECO:0000256" key="5">
    <source>
        <dbReference type="ARBA" id="ARBA00022741"/>
    </source>
</evidence>
<dbReference type="GO" id="GO:0008360">
    <property type="term" value="P:regulation of cell shape"/>
    <property type="evidence" value="ECO:0007669"/>
    <property type="project" value="UniProtKB-KW"/>
</dbReference>
<feature type="binding site" evidence="14">
    <location>
        <position position="113"/>
    </location>
    <ligand>
        <name>ATP</name>
        <dbReference type="ChEBI" id="CHEBI:30616"/>
    </ligand>
</feature>
<feature type="binding site" evidence="14">
    <location>
        <begin position="289"/>
        <end position="290"/>
    </location>
    <ligand>
        <name>ATP</name>
        <dbReference type="ChEBI" id="CHEBI:30616"/>
    </ligand>
</feature>
<dbReference type="PROSITE" id="PS00843">
    <property type="entry name" value="DALA_DALA_LIGASE_1"/>
    <property type="match status" value="1"/>
</dbReference>
<gene>
    <name evidence="12" type="primary">ddl</name>
    <name evidence="18" type="ORF">A2735_03460</name>
</gene>
<organism evidence="18 19">
    <name type="scientific">Candidatus Yanofskybacteria bacterium RIFCSPHIGHO2_01_FULL_41_21</name>
    <dbReference type="NCBI Taxonomy" id="1802660"/>
    <lineage>
        <taxon>Bacteria</taxon>
        <taxon>Candidatus Yanofskyibacteriota</taxon>
    </lineage>
</organism>
<reference evidence="18 19" key="1">
    <citation type="journal article" date="2016" name="Nat. Commun.">
        <title>Thousands of microbial genomes shed light on interconnected biogeochemical processes in an aquifer system.</title>
        <authorList>
            <person name="Anantharaman K."/>
            <person name="Brown C.T."/>
            <person name="Hug L.A."/>
            <person name="Sharon I."/>
            <person name="Castelle C.J."/>
            <person name="Probst A.J."/>
            <person name="Thomas B.C."/>
            <person name="Singh A."/>
            <person name="Wilkins M.J."/>
            <person name="Karaoz U."/>
            <person name="Brodie E.L."/>
            <person name="Williams K.H."/>
            <person name="Hubbard S.S."/>
            <person name="Banfield J.F."/>
        </authorList>
    </citation>
    <scope>NUCLEOTIDE SEQUENCE [LARGE SCALE GENOMIC DNA]</scope>
</reference>
<evidence type="ECO:0000256" key="7">
    <source>
        <dbReference type="ARBA" id="ARBA00022842"/>
    </source>
</evidence>
<name>A0A1F8EAI6_9BACT</name>
<comment type="cofactor">
    <cofactor evidence="15">
        <name>Mg(2+)</name>
        <dbReference type="ChEBI" id="CHEBI:18420"/>
    </cofactor>
    <cofactor evidence="15">
        <name>Mn(2+)</name>
        <dbReference type="ChEBI" id="CHEBI:29035"/>
    </cofactor>
    <text evidence="15">Binds 2 magnesium or manganese ions per subunit.</text>
</comment>
<dbReference type="InterPro" id="IPR011127">
    <property type="entry name" value="Dala_Dala_lig_N"/>
</dbReference>
<evidence type="ECO:0000256" key="10">
    <source>
        <dbReference type="ARBA" id="ARBA00023211"/>
    </source>
</evidence>
<evidence type="ECO:0000259" key="17">
    <source>
        <dbReference type="PROSITE" id="PS50975"/>
    </source>
</evidence>
<dbReference type="UniPathway" id="UPA00219"/>
<feature type="domain" description="ATP-grasp" evidence="17">
    <location>
        <begin position="117"/>
        <end position="323"/>
    </location>
</feature>
<comment type="function">
    <text evidence="12">Cell wall formation.</text>
</comment>
<dbReference type="HAMAP" id="MF_00047">
    <property type="entry name" value="Dala_Dala_lig"/>
    <property type="match status" value="1"/>
</dbReference>
<evidence type="ECO:0000256" key="11">
    <source>
        <dbReference type="ARBA" id="ARBA00023316"/>
    </source>
</evidence>
<feature type="active site" evidence="13">
    <location>
        <position position="14"/>
    </location>
</feature>
<comment type="caution">
    <text evidence="18">The sequence shown here is derived from an EMBL/GenBank/DDBJ whole genome shotgun (WGS) entry which is preliminary data.</text>
</comment>
<dbReference type="GO" id="GO:0008716">
    <property type="term" value="F:D-alanine-D-alanine ligase activity"/>
    <property type="evidence" value="ECO:0007669"/>
    <property type="project" value="UniProtKB-UniRule"/>
</dbReference>
<evidence type="ECO:0000256" key="3">
    <source>
        <dbReference type="ARBA" id="ARBA00022598"/>
    </source>
</evidence>
<feature type="binding site" evidence="14">
    <location>
        <begin position="158"/>
        <end position="160"/>
    </location>
    <ligand>
        <name>ATP</name>
        <dbReference type="ChEBI" id="CHEBI:30616"/>
    </ligand>
</feature>
<comment type="cofactor">
    <cofactor evidence="1">
        <name>Mn(2+)</name>
        <dbReference type="ChEBI" id="CHEBI:29035"/>
    </cofactor>
</comment>
<dbReference type="Gene3D" id="3.30.1490.20">
    <property type="entry name" value="ATP-grasp fold, A domain"/>
    <property type="match status" value="1"/>
</dbReference>
<dbReference type="GO" id="GO:0005829">
    <property type="term" value="C:cytosol"/>
    <property type="evidence" value="ECO:0007669"/>
    <property type="project" value="TreeGrafter"/>
</dbReference>
<keyword evidence="9 12" id="KW-0573">Peptidoglycan synthesis</keyword>
<dbReference type="AlphaFoldDB" id="A0A1F8EAI6"/>
<keyword evidence="3 12" id="KW-0436">Ligase</keyword>
<evidence type="ECO:0000313" key="19">
    <source>
        <dbReference type="Proteomes" id="UP000178520"/>
    </source>
</evidence>
<dbReference type="FunFam" id="3.30.470.20:FF:000008">
    <property type="entry name" value="D-alanine--D-alanine ligase"/>
    <property type="match status" value="1"/>
</dbReference>
<dbReference type="Proteomes" id="UP000178520">
    <property type="component" value="Unassembled WGS sequence"/>
</dbReference>
<evidence type="ECO:0000256" key="12">
    <source>
        <dbReference type="HAMAP-Rule" id="MF_00047"/>
    </source>
</evidence>
<comment type="catalytic activity">
    <reaction evidence="12">
        <text>2 D-alanine + ATP = D-alanyl-D-alanine + ADP + phosphate + H(+)</text>
        <dbReference type="Rhea" id="RHEA:11224"/>
        <dbReference type="ChEBI" id="CHEBI:15378"/>
        <dbReference type="ChEBI" id="CHEBI:30616"/>
        <dbReference type="ChEBI" id="CHEBI:43474"/>
        <dbReference type="ChEBI" id="CHEBI:57416"/>
        <dbReference type="ChEBI" id="CHEBI:57822"/>
        <dbReference type="ChEBI" id="CHEBI:456216"/>
        <dbReference type="EC" id="6.3.2.4"/>
    </reaction>
</comment>
<feature type="binding site" evidence="15">
    <location>
        <position position="290"/>
    </location>
    <ligand>
        <name>Mg(2+)</name>
        <dbReference type="ChEBI" id="CHEBI:18420"/>
        <label>1</label>
    </ligand>
</feature>
<dbReference type="NCBIfam" id="NF002528">
    <property type="entry name" value="PRK01966.1-4"/>
    <property type="match status" value="1"/>
</dbReference>
<dbReference type="Gene3D" id="3.30.470.20">
    <property type="entry name" value="ATP-grasp fold, B domain"/>
    <property type="match status" value="1"/>
</dbReference>
<evidence type="ECO:0000256" key="1">
    <source>
        <dbReference type="ARBA" id="ARBA00001936"/>
    </source>
</evidence>
<dbReference type="PANTHER" id="PTHR23132">
    <property type="entry name" value="D-ALANINE--D-ALANINE LIGASE"/>
    <property type="match status" value="1"/>
</dbReference>
<dbReference type="NCBIfam" id="TIGR01205">
    <property type="entry name" value="D_ala_D_alaTIGR"/>
    <property type="match status" value="1"/>
</dbReference>
<dbReference type="InterPro" id="IPR011761">
    <property type="entry name" value="ATP-grasp"/>
</dbReference>
<evidence type="ECO:0000256" key="4">
    <source>
        <dbReference type="ARBA" id="ARBA00022723"/>
    </source>
</evidence>
<dbReference type="Pfam" id="PF07478">
    <property type="entry name" value="Dala_Dala_lig_C"/>
    <property type="match status" value="1"/>
</dbReference>
<evidence type="ECO:0000256" key="2">
    <source>
        <dbReference type="ARBA" id="ARBA00010871"/>
    </source>
</evidence>
<proteinExistence type="inferred from homology"/>
<comment type="similarity">
    <text evidence="2 12">Belongs to the D-alanine--D-alanine ligase family.</text>
</comment>
<keyword evidence="8 12" id="KW-0133">Cell shape</keyword>
<comment type="pathway">
    <text evidence="12">Cell wall biogenesis; peptidoglycan biosynthesis.</text>
</comment>
<evidence type="ECO:0000256" key="6">
    <source>
        <dbReference type="ARBA" id="ARBA00022840"/>
    </source>
</evidence>
<dbReference type="STRING" id="1802660.A2735_03460"/>
<comment type="subcellular location">
    <subcellularLocation>
        <location evidence="12">Cytoplasm</location>
    </subcellularLocation>
</comment>
<dbReference type="PIRSF" id="PIRSF039102">
    <property type="entry name" value="Ddl/VanB"/>
    <property type="match status" value="1"/>
</dbReference>
<dbReference type="SUPFAM" id="SSF52440">
    <property type="entry name" value="PreATP-grasp domain"/>
    <property type="match status" value="1"/>
</dbReference>
<dbReference type="GO" id="GO:0071555">
    <property type="term" value="P:cell wall organization"/>
    <property type="evidence" value="ECO:0007669"/>
    <property type="project" value="UniProtKB-KW"/>
</dbReference>
<dbReference type="InterPro" id="IPR005905">
    <property type="entry name" value="D_ala_D_ala"/>
</dbReference>
<dbReference type="GO" id="GO:0046872">
    <property type="term" value="F:metal ion binding"/>
    <property type="evidence" value="ECO:0007669"/>
    <property type="project" value="UniProtKB-KW"/>
</dbReference>
<dbReference type="InterPro" id="IPR016185">
    <property type="entry name" value="PreATP-grasp_dom_sf"/>
</dbReference>
<dbReference type="InterPro" id="IPR013815">
    <property type="entry name" value="ATP_grasp_subdomain_1"/>
</dbReference>
<evidence type="ECO:0000256" key="14">
    <source>
        <dbReference type="PIRSR" id="PIRSR039102-2"/>
    </source>
</evidence>
<dbReference type="InterPro" id="IPR000291">
    <property type="entry name" value="D-Ala_lig_Van_CS"/>
</dbReference>
<keyword evidence="4 15" id="KW-0479">Metal-binding</keyword>
<feature type="binding site" evidence="15">
    <location>
        <position position="292"/>
    </location>
    <ligand>
        <name>Mg(2+)</name>
        <dbReference type="ChEBI" id="CHEBI:18420"/>
        <label>2</label>
    </ligand>
</feature>
<evidence type="ECO:0000256" key="15">
    <source>
        <dbReference type="PIRSR" id="PIRSR039102-3"/>
    </source>
</evidence>
<protein>
    <recommendedName>
        <fullName evidence="12">D-alanine--D-alanine ligase</fullName>
        <ecNumber evidence="12">6.3.2.4</ecNumber>
    </recommendedName>
    <alternativeName>
        <fullName evidence="12">D-Ala-D-Ala ligase</fullName>
    </alternativeName>
    <alternativeName>
        <fullName evidence="12">D-alanylalanine synthetase</fullName>
    </alternativeName>
</protein>
<dbReference type="Gene3D" id="3.40.50.20">
    <property type="match status" value="1"/>
</dbReference>
<keyword evidence="6 16" id="KW-0067">ATP-binding</keyword>
<keyword evidence="7 15" id="KW-0460">Magnesium</keyword>
<evidence type="ECO:0000256" key="8">
    <source>
        <dbReference type="ARBA" id="ARBA00022960"/>
    </source>
</evidence>
<feature type="binding site" evidence="14">
    <location>
        <begin position="166"/>
        <end position="167"/>
    </location>
    <ligand>
        <name>ATP</name>
        <dbReference type="ChEBI" id="CHEBI:30616"/>
    </ligand>
</feature>
<keyword evidence="12" id="KW-0963">Cytoplasm</keyword>
<keyword evidence="11 12" id="KW-0961">Cell wall biogenesis/degradation</keyword>
<accession>A0A1F8EAI6</accession>
<dbReference type="PROSITE" id="PS50975">
    <property type="entry name" value="ATP_GRASP"/>
    <property type="match status" value="1"/>
</dbReference>
<evidence type="ECO:0000256" key="9">
    <source>
        <dbReference type="ARBA" id="ARBA00022984"/>
    </source>
</evidence>
<dbReference type="SUPFAM" id="SSF56059">
    <property type="entry name" value="Glutathione synthetase ATP-binding domain-like"/>
    <property type="match status" value="1"/>
</dbReference>
<feature type="binding site" evidence="15">
    <location>
        <position position="278"/>
    </location>
    <ligand>
        <name>Mg(2+)</name>
        <dbReference type="ChEBI" id="CHEBI:18420"/>
        <label>1</label>
    </ligand>
</feature>
<dbReference type="GO" id="GO:0009252">
    <property type="term" value="P:peptidoglycan biosynthetic process"/>
    <property type="evidence" value="ECO:0007669"/>
    <property type="project" value="UniProtKB-UniRule"/>
</dbReference>
<keyword evidence="10 15" id="KW-0464">Manganese</keyword>
<feature type="binding site" evidence="15">
    <location>
        <position position="290"/>
    </location>
    <ligand>
        <name>Mg(2+)</name>
        <dbReference type="ChEBI" id="CHEBI:18420"/>
        <label>2</label>
    </ligand>
</feature>
<feature type="binding site" evidence="14">
    <location>
        <begin position="196"/>
        <end position="204"/>
    </location>
    <ligand>
        <name>ATP</name>
        <dbReference type="ChEBI" id="CHEBI:30616"/>
    </ligand>
</feature>
<dbReference type="EMBL" id="MGJA01000010">
    <property type="protein sequence ID" value="OGM97637.1"/>
    <property type="molecule type" value="Genomic_DNA"/>
</dbReference>
<evidence type="ECO:0000313" key="18">
    <source>
        <dbReference type="EMBL" id="OGM97637.1"/>
    </source>
</evidence>
<dbReference type="PANTHER" id="PTHR23132:SF25">
    <property type="entry name" value="D-ALANINE--D-ALANINE LIGASE A"/>
    <property type="match status" value="1"/>
</dbReference>
<feature type="active site" evidence="13">
    <location>
        <position position="166"/>
    </location>
</feature>
<dbReference type="InterPro" id="IPR011095">
    <property type="entry name" value="Dala_Dala_lig_C"/>
</dbReference>